<dbReference type="SUPFAM" id="SSF140931">
    <property type="entry name" value="Fic-like"/>
    <property type="match status" value="1"/>
</dbReference>
<keyword evidence="2" id="KW-0238">DNA-binding</keyword>
<dbReference type="PANTHER" id="PTHR35810">
    <property type="entry name" value="CYTOPLASMIC PROTEIN-RELATED"/>
    <property type="match status" value="1"/>
</dbReference>
<dbReference type="OrthoDB" id="9802752at2"/>
<dbReference type="AlphaFoldDB" id="A0A380TLY6"/>
<gene>
    <name evidence="2" type="ORF">NCTC10801_00173</name>
</gene>
<dbReference type="Proteomes" id="UP000254649">
    <property type="component" value="Unassembled WGS sequence"/>
</dbReference>
<dbReference type="EMBL" id="UFRQ01000003">
    <property type="protein sequence ID" value="SUT87430.1"/>
    <property type="molecule type" value="Genomic_DNA"/>
</dbReference>
<dbReference type="InterPro" id="IPR053737">
    <property type="entry name" value="Type_II_TA_Toxin"/>
</dbReference>
<proteinExistence type="predicted"/>
<dbReference type="Gene3D" id="1.20.120.1870">
    <property type="entry name" value="Fic/DOC protein, Fido domain"/>
    <property type="match status" value="1"/>
</dbReference>
<dbReference type="Pfam" id="PF02661">
    <property type="entry name" value="Fic"/>
    <property type="match status" value="1"/>
</dbReference>
<feature type="domain" description="Fido" evidence="1">
    <location>
        <begin position="194"/>
        <end position="320"/>
    </location>
</feature>
<name>A0A380TLY6_9PAST</name>
<protein>
    <submittedName>
        <fullName evidence="2">DNA-binding protein</fullName>
    </submittedName>
</protein>
<dbReference type="PROSITE" id="PS51459">
    <property type="entry name" value="FIDO"/>
    <property type="match status" value="1"/>
</dbReference>
<dbReference type="InterPro" id="IPR036597">
    <property type="entry name" value="Fido-like_dom_sf"/>
</dbReference>
<sequence length="325" mass="36485">MNNQIQLYTSADGKISLQVSLDNETVWLSLDQMATLFDRDKSVISRHIRNVFNEEELSRLSAVAKNATTASDGKVYQVDYYNLDVIISVGYRVKSMRGVQFRQWATQTLKQFLVQGYAINQKRLQEKGVEFSQAVALLSQTLTNQALISDEGKAVIGVVQDYARTWSLLQAYDEQNLAAISVQQPEMKPLVFEEVLTAISQLKQELIAKGEATELFGQLRSDGLASAIATIEQGFGGELFYPNIASRAAHLLYFVIKNHPLADGNKRTGSFLFLWYLHQNQALLAKPVNELINDNTLVALALLVAESLPEQKELMIRLVEHFIWG</sequence>
<evidence type="ECO:0000313" key="3">
    <source>
        <dbReference type="Proteomes" id="UP000254649"/>
    </source>
</evidence>
<dbReference type="GO" id="GO:0003677">
    <property type="term" value="F:DNA binding"/>
    <property type="evidence" value="ECO:0007669"/>
    <property type="project" value="UniProtKB-KW"/>
</dbReference>
<accession>A0A380TLY6</accession>
<dbReference type="InterPro" id="IPR003812">
    <property type="entry name" value="Fido"/>
</dbReference>
<organism evidence="2 3">
    <name type="scientific">[Actinobacillus] rossii</name>
    <dbReference type="NCBI Taxonomy" id="123820"/>
    <lineage>
        <taxon>Bacteria</taxon>
        <taxon>Pseudomonadati</taxon>
        <taxon>Pseudomonadota</taxon>
        <taxon>Gammaproteobacteria</taxon>
        <taxon>Pasteurellales</taxon>
        <taxon>Pasteurellaceae</taxon>
    </lineage>
</organism>
<evidence type="ECO:0000259" key="1">
    <source>
        <dbReference type="PROSITE" id="PS51459"/>
    </source>
</evidence>
<dbReference type="Pfam" id="PF13310">
    <property type="entry name" value="Virulence_RhuM"/>
    <property type="match status" value="1"/>
</dbReference>
<keyword evidence="3" id="KW-1185">Reference proteome</keyword>
<dbReference type="InterPro" id="IPR011204">
    <property type="entry name" value="Virulence_RhuM-like"/>
</dbReference>
<reference evidence="2 3" key="1">
    <citation type="submission" date="2018-06" db="EMBL/GenBank/DDBJ databases">
        <authorList>
            <consortium name="Pathogen Informatics"/>
            <person name="Doyle S."/>
        </authorList>
    </citation>
    <scope>NUCLEOTIDE SEQUENCE [LARGE SCALE GENOMIC DNA]</scope>
    <source>
        <strain evidence="2 3">NCTC10801</strain>
    </source>
</reference>
<evidence type="ECO:0000313" key="2">
    <source>
        <dbReference type="EMBL" id="SUT87430.1"/>
    </source>
</evidence>
<dbReference type="PANTHER" id="PTHR35810:SF1">
    <property type="entry name" value="CYTOPLASMIC PROTEIN"/>
    <property type="match status" value="1"/>
</dbReference>